<dbReference type="Proteomes" id="UP000756346">
    <property type="component" value="Unassembled WGS sequence"/>
</dbReference>
<organism evidence="9 10">
    <name type="scientific">Microdochium trichocladiopsis</name>
    <dbReference type="NCBI Taxonomy" id="1682393"/>
    <lineage>
        <taxon>Eukaryota</taxon>
        <taxon>Fungi</taxon>
        <taxon>Dikarya</taxon>
        <taxon>Ascomycota</taxon>
        <taxon>Pezizomycotina</taxon>
        <taxon>Sordariomycetes</taxon>
        <taxon>Xylariomycetidae</taxon>
        <taxon>Xylariales</taxon>
        <taxon>Microdochiaceae</taxon>
        <taxon>Microdochium</taxon>
    </lineage>
</organism>
<dbReference type="GO" id="GO:0003677">
    <property type="term" value="F:DNA binding"/>
    <property type="evidence" value="ECO:0007669"/>
    <property type="project" value="UniProtKB-KW"/>
</dbReference>
<dbReference type="CDD" id="cd00067">
    <property type="entry name" value="GAL4"/>
    <property type="match status" value="1"/>
</dbReference>
<protein>
    <recommendedName>
        <fullName evidence="8">Zn(2)-C6 fungal-type domain-containing protein</fullName>
    </recommendedName>
</protein>
<evidence type="ECO:0000256" key="3">
    <source>
        <dbReference type="ARBA" id="ARBA00023015"/>
    </source>
</evidence>
<dbReference type="SMART" id="SM00066">
    <property type="entry name" value="GAL4"/>
    <property type="match status" value="1"/>
</dbReference>
<dbReference type="OrthoDB" id="1919336at2759"/>
<dbReference type="GeneID" id="70193251"/>
<evidence type="ECO:0000256" key="4">
    <source>
        <dbReference type="ARBA" id="ARBA00023125"/>
    </source>
</evidence>
<evidence type="ECO:0000256" key="6">
    <source>
        <dbReference type="ARBA" id="ARBA00023242"/>
    </source>
</evidence>
<evidence type="ECO:0000313" key="9">
    <source>
        <dbReference type="EMBL" id="KAH7032643.1"/>
    </source>
</evidence>
<keyword evidence="4" id="KW-0238">DNA-binding</keyword>
<feature type="region of interest" description="Disordered" evidence="7">
    <location>
        <begin position="382"/>
        <end position="402"/>
    </location>
</feature>
<dbReference type="GO" id="GO:0008270">
    <property type="term" value="F:zinc ion binding"/>
    <property type="evidence" value="ECO:0007669"/>
    <property type="project" value="InterPro"/>
</dbReference>
<dbReference type="InterPro" id="IPR052360">
    <property type="entry name" value="Transcr_Regulatory_Proteins"/>
</dbReference>
<evidence type="ECO:0000313" key="10">
    <source>
        <dbReference type="Proteomes" id="UP000756346"/>
    </source>
</evidence>
<gene>
    <name evidence="9" type="ORF">B0I36DRAFT_99359</name>
</gene>
<dbReference type="InterPro" id="IPR036864">
    <property type="entry name" value="Zn2-C6_fun-type_DNA-bd_sf"/>
</dbReference>
<dbReference type="GO" id="GO:0000981">
    <property type="term" value="F:DNA-binding transcription factor activity, RNA polymerase II-specific"/>
    <property type="evidence" value="ECO:0007669"/>
    <property type="project" value="InterPro"/>
</dbReference>
<proteinExistence type="predicted"/>
<feature type="compositionally biased region" description="Acidic residues" evidence="7">
    <location>
        <begin position="382"/>
        <end position="393"/>
    </location>
</feature>
<feature type="domain" description="Zn(2)-C6 fungal-type" evidence="8">
    <location>
        <begin position="87"/>
        <end position="115"/>
    </location>
</feature>
<evidence type="ECO:0000256" key="2">
    <source>
        <dbReference type="ARBA" id="ARBA00022833"/>
    </source>
</evidence>
<feature type="region of interest" description="Disordered" evidence="7">
    <location>
        <begin position="1"/>
        <end position="78"/>
    </location>
</feature>
<feature type="compositionally biased region" description="Basic and acidic residues" evidence="7">
    <location>
        <begin position="46"/>
        <end position="63"/>
    </location>
</feature>
<dbReference type="PANTHER" id="PTHR36206">
    <property type="entry name" value="ASPERCRYPTIN BIOSYNTHESIS CLUSTER-SPECIFIC TRANSCRIPTION REGULATOR ATNN-RELATED"/>
    <property type="match status" value="1"/>
</dbReference>
<dbReference type="SUPFAM" id="SSF57701">
    <property type="entry name" value="Zn2/Cys6 DNA-binding domain"/>
    <property type="match status" value="1"/>
</dbReference>
<evidence type="ECO:0000256" key="7">
    <source>
        <dbReference type="SAM" id="MobiDB-lite"/>
    </source>
</evidence>
<dbReference type="PROSITE" id="PS50048">
    <property type="entry name" value="ZN2_CY6_FUNGAL_2"/>
    <property type="match status" value="1"/>
</dbReference>
<keyword evidence="5" id="KW-0804">Transcription</keyword>
<keyword evidence="3" id="KW-0805">Transcription regulation</keyword>
<dbReference type="Gene3D" id="4.10.240.10">
    <property type="entry name" value="Zn(2)-C6 fungal-type DNA-binding domain"/>
    <property type="match status" value="1"/>
</dbReference>
<keyword evidence="2" id="KW-0862">Zinc</keyword>
<evidence type="ECO:0000256" key="1">
    <source>
        <dbReference type="ARBA" id="ARBA00022723"/>
    </source>
</evidence>
<feature type="compositionally biased region" description="Basic residues" evidence="7">
    <location>
        <begin position="64"/>
        <end position="78"/>
    </location>
</feature>
<sequence length="715" mass="80315">MSKGARLRSPRPEQPVQKTVMTPHTKEASYSSLTRSHPRSFASGDGSERSDTADHSGDSSDRSLKHKAVRNSPLPRRRACRPKVRTGCVTCKSRHVKCDEGKPTCEQCARLSLKCGGYPPPKVKKAISRAERLLLPRPKEASLAPARTRSPLAVAIRPAVEPAPAPMPSSANIFDSDNDTWYFALFRDQVIPELSPYHGTRFWHQILHRDSTIHQCIRHCILSIGAYARAILELRQEKPWEKHASHPWRSPSPYCPHFRASLEHNTKALHSLRSHLRLHGADNRLTMAATLLFIVFQNMQGNFHRSGDLIRTGIKIMKNMRSGPKSSRKGLGRHHWNLARHNAGDDESEMATMFARHSISYVFVPFHHAKFAYHLLITDDSDDDDDTDSDGGDGESSKAGVRGDQDIFDDFVAQWPQTISEAQTRWDYLLPVLASFQSKTVWHNLNPSIESDHLATLDEQAGLLSELHSFQSALDSLATATLSANGFMPSDDARKVELLQLQVMMAVVFVSCCTDPTEMSYDGFLQEFETVLSRVEDLTRSAPQNDKPTKIGFTNEAGVLQLLAFIGAKCRVQRVRHRAMALLKEYEWREGNWDGVSLALGLEGIMQLEGQWSSTVATRESVSSAHLLSVPRSGPCGTMRGLSISPTPEVLSTTPMVPPPQSRYTWTNMFWDFDKRHLTFAYSRVMRDELGEFQTAAWKMDESRIINEWSYASSS</sequence>
<dbReference type="InterPro" id="IPR001138">
    <property type="entry name" value="Zn2Cys6_DnaBD"/>
</dbReference>
<name>A0A9P8Y7Y4_9PEZI</name>
<evidence type="ECO:0000256" key="5">
    <source>
        <dbReference type="ARBA" id="ARBA00023163"/>
    </source>
</evidence>
<keyword evidence="6" id="KW-0539">Nucleus</keyword>
<feature type="compositionally biased region" description="Polar residues" evidence="7">
    <location>
        <begin position="16"/>
        <end position="35"/>
    </location>
</feature>
<keyword evidence="1" id="KW-0479">Metal-binding</keyword>
<dbReference type="PROSITE" id="PS00463">
    <property type="entry name" value="ZN2_CY6_FUNGAL_1"/>
    <property type="match status" value="1"/>
</dbReference>
<dbReference type="PANTHER" id="PTHR36206:SF4">
    <property type="entry name" value="HYPOTHETICAL CONSERVED PROTEIN (EUROFUNG)-RELATED"/>
    <property type="match status" value="1"/>
</dbReference>
<reference evidence="9" key="1">
    <citation type="journal article" date="2021" name="Nat. Commun.">
        <title>Genetic determinants of endophytism in the Arabidopsis root mycobiome.</title>
        <authorList>
            <person name="Mesny F."/>
            <person name="Miyauchi S."/>
            <person name="Thiergart T."/>
            <person name="Pickel B."/>
            <person name="Atanasova L."/>
            <person name="Karlsson M."/>
            <person name="Huettel B."/>
            <person name="Barry K.W."/>
            <person name="Haridas S."/>
            <person name="Chen C."/>
            <person name="Bauer D."/>
            <person name="Andreopoulos W."/>
            <person name="Pangilinan J."/>
            <person name="LaButti K."/>
            <person name="Riley R."/>
            <person name="Lipzen A."/>
            <person name="Clum A."/>
            <person name="Drula E."/>
            <person name="Henrissat B."/>
            <person name="Kohler A."/>
            <person name="Grigoriev I.V."/>
            <person name="Martin F.M."/>
            <person name="Hacquard S."/>
        </authorList>
    </citation>
    <scope>NUCLEOTIDE SEQUENCE</scope>
    <source>
        <strain evidence="9">MPI-CAGE-CH-0230</strain>
    </source>
</reference>
<keyword evidence="10" id="KW-1185">Reference proteome</keyword>
<accession>A0A9P8Y7Y4</accession>
<dbReference type="AlphaFoldDB" id="A0A9P8Y7Y4"/>
<dbReference type="Pfam" id="PF00172">
    <property type="entry name" value="Zn_clus"/>
    <property type="match status" value="1"/>
</dbReference>
<dbReference type="RefSeq" id="XP_046013475.1">
    <property type="nucleotide sequence ID" value="XM_046163705.1"/>
</dbReference>
<dbReference type="EMBL" id="JAGTJQ010000004">
    <property type="protein sequence ID" value="KAH7032643.1"/>
    <property type="molecule type" value="Genomic_DNA"/>
</dbReference>
<comment type="caution">
    <text evidence="9">The sequence shown here is derived from an EMBL/GenBank/DDBJ whole genome shotgun (WGS) entry which is preliminary data.</text>
</comment>
<evidence type="ECO:0000259" key="8">
    <source>
        <dbReference type="PROSITE" id="PS50048"/>
    </source>
</evidence>